<reference evidence="3 4" key="1">
    <citation type="submission" date="2019-10" db="EMBL/GenBank/DDBJ databases">
        <title>Whole genome shotgun sequence of Streptomyces angustmyceticus NBRC 3934.</title>
        <authorList>
            <person name="Hosoyama A."/>
            <person name="Ichikawa N."/>
            <person name="Kimura A."/>
            <person name="Kitahashi Y."/>
            <person name="Komaki H."/>
            <person name="Uohara A."/>
        </authorList>
    </citation>
    <scope>NUCLEOTIDE SEQUENCE [LARGE SCALE GENOMIC DNA]</scope>
    <source>
        <strain evidence="3 4">NBRC 3934</strain>
    </source>
</reference>
<dbReference type="AlphaFoldDB" id="A0A5J4L2H5"/>
<feature type="domain" description="SCP2" evidence="1">
    <location>
        <begin position="180"/>
        <end position="254"/>
    </location>
</feature>
<dbReference type="Proteomes" id="UP000325598">
    <property type="component" value="Unassembled WGS sequence"/>
</dbReference>
<evidence type="ECO:0000259" key="2">
    <source>
        <dbReference type="Pfam" id="PF11716"/>
    </source>
</evidence>
<dbReference type="InterPro" id="IPR017517">
    <property type="entry name" value="Maleyloyr_isom"/>
</dbReference>
<dbReference type="InterPro" id="IPR034660">
    <property type="entry name" value="DinB/YfiT-like"/>
</dbReference>
<protein>
    <recommendedName>
        <fullName evidence="5">Mycothiol-dependent maleylpyruvate isomerase metal-binding domain-containing protein</fullName>
    </recommendedName>
</protein>
<evidence type="ECO:0000313" key="3">
    <source>
        <dbReference type="EMBL" id="GES28323.1"/>
    </source>
</evidence>
<name>A0A5J4L2H5_9ACTN</name>
<dbReference type="Pfam" id="PF11716">
    <property type="entry name" value="MDMPI_N"/>
    <property type="match status" value="1"/>
</dbReference>
<organism evidence="3 4">
    <name type="scientific">Streptomyces angustmyceticus</name>
    <dbReference type="NCBI Taxonomy" id="285578"/>
    <lineage>
        <taxon>Bacteria</taxon>
        <taxon>Bacillati</taxon>
        <taxon>Actinomycetota</taxon>
        <taxon>Actinomycetes</taxon>
        <taxon>Kitasatosporales</taxon>
        <taxon>Streptomycetaceae</taxon>
        <taxon>Streptomyces</taxon>
    </lineage>
</organism>
<dbReference type="EMBL" id="BLAG01000004">
    <property type="protein sequence ID" value="GES28323.1"/>
    <property type="molecule type" value="Genomic_DNA"/>
</dbReference>
<sequence length="270" mass="28362">MAGQDIRGALPEGLGAALRETAEEIAALLRGGADMELAVPGSEWTVGEAAAHLAQANELMADIAAGRARSYGDGTPQSLAAANERALSEFGERRAEPLAAMIVAQTDAYLRARAEGAAAGSVVTPLGPMEPDVLGSYLLTHMLGHGYDLARALGRPHMIDRARVGLTLPFLITAMPRVTDSARTAGLTARYAIRLWGGGRFGVAVRGGAVAVDPQPPARADCTILIEPVTFLLMALGRRGQWSALAQGRILVRGRKPWLAPRFPALFTAP</sequence>
<proteinExistence type="predicted"/>
<dbReference type="SUPFAM" id="SSF55718">
    <property type="entry name" value="SCP-like"/>
    <property type="match status" value="1"/>
</dbReference>
<evidence type="ECO:0000259" key="1">
    <source>
        <dbReference type="Pfam" id="PF02036"/>
    </source>
</evidence>
<dbReference type="Pfam" id="PF02036">
    <property type="entry name" value="SCP2"/>
    <property type="match status" value="1"/>
</dbReference>
<comment type="caution">
    <text evidence="3">The sequence shown here is derived from an EMBL/GenBank/DDBJ whole genome shotgun (WGS) entry which is preliminary data.</text>
</comment>
<dbReference type="OrthoDB" id="3669840at2"/>
<dbReference type="NCBIfam" id="TIGR03083">
    <property type="entry name" value="maleylpyruvate isomerase family mycothiol-dependent enzyme"/>
    <property type="match status" value="1"/>
</dbReference>
<feature type="domain" description="Mycothiol-dependent maleylpyruvate isomerase metal-binding" evidence="2">
    <location>
        <begin position="18"/>
        <end position="150"/>
    </location>
</feature>
<accession>A0A5J4L2H5</accession>
<evidence type="ECO:0008006" key="5">
    <source>
        <dbReference type="Google" id="ProtNLM"/>
    </source>
</evidence>
<dbReference type="SUPFAM" id="SSF109854">
    <property type="entry name" value="DinB/YfiT-like putative metalloenzymes"/>
    <property type="match status" value="1"/>
</dbReference>
<dbReference type="InterPro" id="IPR024344">
    <property type="entry name" value="MDMPI_metal-binding"/>
</dbReference>
<dbReference type="GO" id="GO:0046872">
    <property type="term" value="F:metal ion binding"/>
    <property type="evidence" value="ECO:0007669"/>
    <property type="project" value="InterPro"/>
</dbReference>
<dbReference type="InterPro" id="IPR003033">
    <property type="entry name" value="SCP2_sterol-bd_dom"/>
</dbReference>
<dbReference type="Gene3D" id="3.30.1050.10">
    <property type="entry name" value="SCP2 sterol-binding domain"/>
    <property type="match status" value="1"/>
</dbReference>
<evidence type="ECO:0000313" key="4">
    <source>
        <dbReference type="Proteomes" id="UP000325598"/>
    </source>
</evidence>
<dbReference type="Gene3D" id="1.20.120.450">
    <property type="entry name" value="dinb family like domain"/>
    <property type="match status" value="1"/>
</dbReference>
<gene>
    <name evidence="3" type="ORF">San01_08100</name>
</gene>
<keyword evidence="4" id="KW-1185">Reference proteome</keyword>
<dbReference type="InterPro" id="IPR036527">
    <property type="entry name" value="SCP2_sterol-bd_dom_sf"/>
</dbReference>